<reference evidence="2 3" key="1">
    <citation type="journal article" date="2022" name="Nat. Plants">
        <title>Genomes of leafy and leafless Platanthera orchids illuminate the evolution of mycoheterotrophy.</title>
        <authorList>
            <person name="Li M.H."/>
            <person name="Liu K.W."/>
            <person name="Li Z."/>
            <person name="Lu H.C."/>
            <person name="Ye Q.L."/>
            <person name="Zhang D."/>
            <person name="Wang J.Y."/>
            <person name="Li Y.F."/>
            <person name="Zhong Z.M."/>
            <person name="Liu X."/>
            <person name="Yu X."/>
            <person name="Liu D.K."/>
            <person name="Tu X.D."/>
            <person name="Liu B."/>
            <person name="Hao Y."/>
            <person name="Liao X.Y."/>
            <person name="Jiang Y.T."/>
            <person name="Sun W.H."/>
            <person name="Chen J."/>
            <person name="Chen Y.Q."/>
            <person name="Ai Y."/>
            <person name="Zhai J.W."/>
            <person name="Wu S.S."/>
            <person name="Zhou Z."/>
            <person name="Hsiao Y.Y."/>
            <person name="Wu W.L."/>
            <person name="Chen Y.Y."/>
            <person name="Lin Y.F."/>
            <person name="Hsu J.L."/>
            <person name="Li C.Y."/>
            <person name="Wang Z.W."/>
            <person name="Zhao X."/>
            <person name="Zhong W.Y."/>
            <person name="Ma X.K."/>
            <person name="Ma L."/>
            <person name="Huang J."/>
            <person name="Chen G.Z."/>
            <person name="Huang M.Z."/>
            <person name="Huang L."/>
            <person name="Peng D.H."/>
            <person name="Luo Y.B."/>
            <person name="Zou S.Q."/>
            <person name="Chen S.P."/>
            <person name="Lan S."/>
            <person name="Tsai W.C."/>
            <person name="Van de Peer Y."/>
            <person name="Liu Z.J."/>
        </authorList>
    </citation>
    <scope>NUCLEOTIDE SEQUENCE [LARGE SCALE GENOMIC DNA]</scope>
    <source>
        <strain evidence="2">Lor288</strain>
    </source>
</reference>
<dbReference type="EMBL" id="JBBWWR010000005">
    <property type="protein sequence ID" value="KAK8966641.1"/>
    <property type="molecule type" value="Genomic_DNA"/>
</dbReference>
<evidence type="ECO:0000313" key="2">
    <source>
        <dbReference type="EMBL" id="KAK8966641.1"/>
    </source>
</evidence>
<evidence type="ECO:0000313" key="3">
    <source>
        <dbReference type="Proteomes" id="UP001412067"/>
    </source>
</evidence>
<feature type="region of interest" description="Disordered" evidence="1">
    <location>
        <begin position="1"/>
        <end position="29"/>
    </location>
</feature>
<dbReference type="SUPFAM" id="SSF52047">
    <property type="entry name" value="RNI-like"/>
    <property type="match status" value="1"/>
</dbReference>
<feature type="compositionally biased region" description="Low complexity" evidence="1">
    <location>
        <begin position="1"/>
        <end position="12"/>
    </location>
</feature>
<organism evidence="2 3">
    <name type="scientific">Platanthera guangdongensis</name>
    <dbReference type="NCBI Taxonomy" id="2320717"/>
    <lineage>
        <taxon>Eukaryota</taxon>
        <taxon>Viridiplantae</taxon>
        <taxon>Streptophyta</taxon>
        <taxon>Embryophyta</taxon>
        <taxon>Tracheophyta</taxon>
        <taxon>Spermatophyta</taxon>
        <taxon>Magnoliopsida</taxon>
        <taxon>Liliopsida</taxon>
        <taxon>Asparagales</taxon>
        <taxon>Orchidaceae</taxon>
        <taxon>Orchidoideae</taxon>
        <taxon>Orchideae</taxon>
        <taxon>Orchidinae</taxon>
        <taxon>Platanthera</taxon>
    </lineage>
</organism>
<gene>
    <name evidence="2" type="primary">FBL21</name>
    <name evidence="2" type="ORF">KSP40_PGU005595</name>
</gene>
<evidence type="ECO:0000256" key="1">
    <source>
        <dbReference type="SAM" id="MobiDB-lite"/>
    </source>
</evidence>
<comment type="caution">
    <text evidence="2">The sequence shown here is derived from an EMBL/GenBank/DDBJ whole genome shotgun (WGS) entry which is preliminary data.</text>
</comment>
<dbReference type="InterPro" id="IPR032675">
    <property type="entry name" value="LRR_dom_sf"/>
</dbReference>
<feature type="compositionally biased region" description="Pro residues" evidence="1">
    <location>
        <begin position="13"/>
        <end position="22"/>
    </location>
</feature>
<dbReference type="Gene3D" id="3.80.10.10">
    <property type="entry name" value="Ribonuclease Inhibitor"/>
    <property type="match status" value="1"/>
</dbReference>
<sequence>MPMTSTFSSTPPTKTPSLPPTPNANHYPLTSSSARLSLITNSYINPYAPPCSHPQRHHPSQSQQVSPPVPVHYQQLNLLLPVAKATFYSLKKTFRRCMLNGSPVHGNILHGQCGEIDTFLSYQYSMVNSAVVLRKIHSMMVIATRLQRLHLISVGGDEDFLAETLGKFPLLEELELSYCFYFDTVVERVGPACPQLKSFRLNERVFTFQPPTVRFRQDAAALAIAKHFKQLRRLRLRSNYLTGVGLSAIIDNCPYLEYLDIRRCFHACDLDESLKSKCAGIKELRRANDPTSDSEFPDKYVLKLAAG</sequence>
<dbReference type="PANTHER" id="PTHR38926:SF2">
    <property type="entry name" value="F-BOX_LRR-REPEAT PROTEIN 21-RELATED"/>
    <property type="match status" value="1"/>
</dbReference>
<dbReference type="PANTHER" id="PTHR38926">
    <property type="entry name" value="F-BOX DOMAIN CONTAINING PROTEIN, EXPRESSED"/>
    <property type="match status" value="1"/>
</dbReference>
<proteinExistence type="predicted"/>
<dbReference type="Proteomes" id="UP001412067">
    <property type="component" value="Unassembled WGS sequence"/>
</dbReference>
<protein>
    <submittedName>
        <fullName evidence="2">F-box/LRR-repeat protein 21</fullName>
    </submittedName>
</protein>
<name>A0ABR2MRK8_9ASPA</name>
<accession>A0ABR2MRK8</accession>
<keyword evidence="3" id="KW-1185">Reference proteome</keyword>